<organism evidence="3 4">
    <name type="scientific">Streptomyces axinellae</name>
    <dbReference type="NCBI Taxonomy" id="552788"/>
    <lineage>
        <taxon>Bacteria</taxon>
        <taxon>Bacillati</taxon>
        <taxon>Actinomycetota</taxon>
        <taxon>Actinomycetes</taxon>
        <taxon>Kitasatosporales</taxon>
        <taxon>Streptomycetaceae</taxon>
        <taxon>Streptomyces</taxon>
    </lineage>
</organism>
<feature type="region of interest" description="Disordered" evidence="1">
    <location>
        <begin position="1"/>
        <end position="31"/>
    </location>
</feature>
<dbReference type="Gene3D" id="3.40.50.150">
    <property type="entry name" value="Vaccinia Virus protein VP39"/>
    <property type="match status" value="1"/>
</dbReference>
<dbReference type="GO" id="GO:0032259">
    <property type="term" value="P:methylation"/>
    <property type="evidence" value="ECO:0007669"/>
    <property type="project" value="UniProtKB-KW"/>
</dbReference>
<evidence type="ECO:0000256" key="1">
    <source>
        <dbReference type="SAM" id="MobiDB-lite"/>
    </source>
</evidence>
<feature type="region of interest" description="Disordered" evidence="1">
    <location>
        <begin position="48"/>
        <end position="70"/>
    </location>
</feature>
<evidence type="ECO:0000313" key="4">
    <source>
        <dbReference type="Proteomes" id="UP001501447"/>
    </source>
</evidence>
<dbReference type="InterPro" id="IPR029063">
    <property type="entry name" value="SAM-dependent_MTases_sf"/>
</dbReference>
<sequence>MHPRGPEKTPEDHDKAMLSTQLEREAELHSPALEQAADWLHTLLEPAGATTSAPSSGSAGSAPVADSPPGRELVNRILDIGSGPGATSCLLARRFPGAEVVAVDQDAKLLEDTRARAAGQGLHSRISTQQVRLPRDFPALGRAELIWAGNTVHHLGDQQGALSALAACLRPGGVLAVAERGLTPRFLPRDIGLGRPGLQARLDTAAEDAFQAMRAALPDATRAIEDWPAMLAGAGLVPTGTRTFLIDHPAPLSMAAHEYLHTWLVHRRAQVGGLLDEEDRATLDRLVDGDACTGIIWRPDAFYRTAITVHTARACAPRPPARR</sequence>
<comment type="caution">
    <text evidence="3">The sequence shown here is derived from an EMBL/GenBank/DDBJ whole genome shotgun (WGS) entry which is preliminary data.</text>
</comment>
<keyword evidence="3" id="KW-0808">Transferase</keyword>
<dbReference type="CDD" id="cd02440">
    <property type="entry name" value="AdoMet_MTases"/>
    <property type="match status" value="1"/>
</dbReference>
<accession>A0ABP6CHA2</accession>
<dbReference type="Proteomes" id="UP001501447">
    <property type="component" value="Unassembled WGS sequence"/>
</dbReference>
<dbReference type="Pfam" id="PF08242">
    <property type="entry name" value="Methyltransf_12"/>
    <property type="match status" value="1"/>
</dbReference>
<name>A0ABP6CHA2_9ACTN</name>
<feature type="domain" description="Methyltransferase type 12" evidence="2">
    <location>
        <begin position="78"/>
        <end position="175"/>
    </location>
</feature>
<evidence type="ECO:0000313" key="3">
    <source>
        <dbReference type="EMBL" id="GAA2619943.1"/>
    </source>
</evidence>
<keyword evidence="4" id="KW-1185">Reference proteome</keyword>
<dbReference type="GO" id="GO:0008168">
    <property type="term" value="F:methyltransferase activity"/>
    <property type="evidence" value="ECO:0007669"/>
    <property type="project" value="UniProtKB-KW"/>
</dbReference>
<evidence type="ECO:0000259" key="2">
    <source>
        <dbReference type="Pfam" id="PF08242"/>
    </source>
</evidence>
<gene>
    <name evidence="3" type="ORF">GCM10009863_37440</name>
</gene>
<dbReference type="InterPro" id="IPR013217">
    <property type="entry name" value="Methyltransf_12"/>
</dbReference>
<dbReference type="PANTHER" id="PTHR43591">
    <property type="entry name" value="METHYLTRANSFERASE"/>
    <property type="match status" value="1"/>
</dbReference>
<reference evidence="4" key="1">
    <citation type="journal article" date="2019" name="Int. J. Syst. Evol. Microbiol.">
        <title>The Global Catalogue of Microorganisms (GCM) 10K type strain sequencing project: providing services to taxonomists for standard genome sequencing and annotation.</title>
        <authorList>
            <consortium name="The Broad Institute Genomics Platform"/>
            <consortium name="The Broad Institute Genome Sequencing Center for Infectious Disease"/>
            <person name="Wu L."/>
            <person name="Ma J."/>
        </authorList>
    </citation>
    <scope>NUCLEOTIDE SEQUENCE [LARGE SCALE GENOMIC DNA]</scope>
    <source>
        <strain evidence="4">JCM 16373</strain>
    </source>
</reference>
<keyword evidence="3" id="KW-0489">Methyltransferase</keyword>
<dbReference type="RefSeq" id="WP_344567382.1">
    <property type="nucleotide sequence ID" value="NZ_BAAARJ010000011.1"/>
</dbReference>
<dbReference type="EMBL" id="BAAARJ010000011">
    <property type="protein sequence ID" value="GAA2619943.1"/>
    <property type="molecule type" value="Genomic_DNA"/>
</dbReference>
<protein>
    <submittedName>
        <fullName evidence="3">Class I SAM-dependent methyltransferase</fullName>
    </submittedName>
</protein>
<proteinExistence type="predicted"/>
<dbReference type="SUPFAM" id="SSF53335">
    <property type="entry name" value="S-adenosyl-L-methionine-dependent methyltransferases"/>
    <property type="match status" value="1"/>
</dbReference>
<feature type="compositionally biased region" description="Basic and acidic residues" evidence="1">
    <location>
        <begin position="1"/>
        <end position="28"/>
    </location>
</feature>